<organism evidence="1 2">
    <name type="scientific">Micavibrio aeruginosavorus</name>
    <dbReference type="NCBI Taxonomy" id="349221"/>
    <lineage>
        <taxon>Bacteria</taxon>
        <taxon>Pseudomonadati</taxon>
        <taxon>Bdellovibrionota</taxon>
        <taxon>Bdellovibrionia</taxon>
        <taxon>Bdellovibrionales</taxon>
        <taxon>Pseudobdellovibrionaceae</taxon>
        <taxon>Micavibrio</taxon>
    </lineage>
</organism>
<sequence>MSEILINIDTASQSIIIENGQDRLSLRKVNDRQYVDAKAGLNIFTILKLSGSKLRISTANGGILPLYYRIEANGISFSNYPHLLIRSGDAITISAQILASRLIGASNQLYNPFISIPMLQDSSVYEFENGQIRYAGSTLHEDDKASYQSIRDFWIERFRSYAKEDGNICVPLSGGYDSRLNLAMAAHAAEDMSKLVCVHEYKDDIEQGIAREVADKYDVPLIMVGRNDMLEQGKALSLTEDYILKAGLNRDNVRRWTCHLSNVIASYGDKTRIIGFGAEPHKGKFYRQIESLDEIPPLFFTGRRRVKEAVKLIHDGKEKDFHDETLHSLISQAKQIYTKKSSQIDYVHYFAYVVDSYGYRSRYFADMHDIDFPQFNHGFLNTVFSLPREEKEAFLLNRRMMDEFGSPVANVPYTSANQKSLDKKMSFISKLYKYGKARLGPRQLKGWRDDVGLRSSKADSVLTTSLLKILDEKNPLFSRNEIITAYNYFSLLQDKYNVDYKLI</sequence>
<evidence type="ECO:0000313" key="1">
    <source>
        <dbReference type="EMBL" id="PZP54039.1"/>
    </source>
</evidence>
<gene>
    <name evidence="1" type="ORF">DI586_10390</name>
</gene>
<name>A0A2W5HJT2_9BACT</name>
<evidence type="ECO:0000313" key="2">
    <source>
        <dbReference type="Proteomes" id="UP000249739"/>
    </source>
</evidence>
<dbReference type="SUPFAM" id="SSF52402">
    <property type="entry name" value="Adenine nucleotide alpha hydrolases-like"/>
    <property type="match status" value="1"/>
</dbReference>
<dbReference type="AlphaFoldDB" id="A0A2W5HJT2"/>
<dbReference type="InterPro" id="IPR014729">
    <property type="entry name" value="Rossmann-like_a/b/a_fold"/>
</dbReference>
<accession>A0A2W5HJT2</accession>
<dbReference type="EMBL" id="QFOT01000155">
    <property type="protein sequence ID" value="PZP54039.1"/>
    <property type="molecule type" value="Genomic_DNA"/>
</dbReference>
<comment type="caution">
    <text evidence="1">The sequence shown here is derived from an EMBL/GenBank/DDBJ whole genome shotgun (WGS) entry which is preliminary data.</text>
</comment>
<dbReference type="Proteomes" id="UP000249739">
    <property type="component" value="Unassembled WGS sequence"/>
</dbReference>
<evidence type="ECO:0008006" key="3">
    <source>
        <dbReference type="Google" id="ProtNLM"/>
    </source>
</evidence>
<dbReference type="Gene3D" id="3.40.50.620">
    <property type="entry name" value="HUPs"/>
    <property type="match status" value="1"/>
</dbReference>
<reference evidence="1 2" key="1">
    <citation type="submission" date="2017-08" db="EMBL/GenBank/DDBJ databases">
        <title>Infants hospitalized years apart are colonized by the same room-sourced microbial strains.</title>
        <authorList>
            <person name="Brooks B."/>
            <person name="Olm M.R."/>
            <person name="Firek B.A."/>
            <person name="Baker R."/>
            <person name="Thomas B.C."/>
            <person name="Morowitz M.J."/>
            <person name="Banfield J.F."/>
        </authorList>
    </citation>
    <scope>NUCLEOTIDE SEQUENCE [LARGE SCALE GENOMIC DNA]</scope>
    <source>
        <strain evidence="1">S2_006_000_R2_64</strain>
    </source>
</reference>
<protein>
    <recommendedName>
        <fullName evidence="3">Asparagine synthetase domain-containing protein</fullName>
    </recommendedName>
</protein>
<proteinExistence type="predicted"/>